<protein>
    <submittedName>
        <fullName evidence="2">Histone acetyltransferase HPA2/related acetyltransferase</fullName>
    </submittedName>
</protein>
<reference evidence="2" key="1">
    <citation type="journal article" date="2013" name="Genome Announc.">
        <title>Draft Genome Sequence of Agarivorans albus Strain MKT 106T, an Agarolytic Marine Bacterium.</title>
        <authorList>
            <person name="Yasuike M."/>
            <person name="Nakamura Y."/>
            <person name="Kai W."/>
            <person name="Fujiwara A."/>
            <person name="Fukui Y."/>
            <person name="Satomi M."/>
            <person name="Sano M."/>
        </authorList>
    </citation>
    <scope>NUCLEOTIDE SEQUENCE [LARGE SCALE GENOMIC DNA]</scope>
</reference>
<gene>
    <name evidence="2" type="ORF">AALB_2067</name>
</gene>
<feature type="domain" description="N-acetyltransferase" evidence="1">
    <location>
        <begin position="24"/>
        <end position="161"/>
    </location>
</feature>
<dbReference type="AlphaFoldDB" id="R9PKU6"/>
<name>R9PKU6_AGAAL</name>
<proteinExistence type="predicted"/>
<dbReference type="Gene3D" id="3.40.630.30">
    <property type="match status" value="1"/>
</dbReference>
<keyword evidence="2" id="KW-0808">Transferase</keyword>
<evidence type="ECO:0000313" key="3">
    <source>
        <dbReference type="Proteomes" id="UP000014461"/>
    </source>
</evidence>
<dbReference type="EMBL" id="BARX01000012">
    <property type="protein sequence ID" value="GAD01987.1"/>
    <property type="molecule type" value="Genomic_DNA"/>
</dbReference>
<dbReference type="GO" id="GO:0016747">
    <property type="term" value="F:acyltransferase activity, transferring groups other than amino-acyl groups"/>
    <property type="evidence" value="ECO:0007669"/>
    <property type="project" value="InterPro"/>
</dbReference>
<keyword evidence="3" id="KW-1185">Reference proteome</keyword>
<dbReference type="RefSeq" id="WP_016401755.1">
    <property type="nucleotide sequence ID" value="NZ_BARX01000012.1"/>
</dbReference>
<sequence length="161" mass="18770">MTTVYYLQQTQLEQLNAKPLPEHVRIEEVKTNQAELSRQFYSEVGKHWQWNDKLVWTEQQWADYTQPANLRTFGAYSGEQFVGYFELNKHQDNSVEIIYFGLDKAFFGQGLGGGLLSQCIKTAWQWQATRVWVHTCDLDHPAALANYKARGMALYKTELEE</sequence>
<dbReference type="PROSITE" id="PS51186">
    <property type="entry name" value="GNAT"/>
    <property type="match status" value="1"/>
</dbReference>
<evidence type="ECO:0000259" key="1">
    <source>
        <dbReference type="PROSITE" id="PS51186"/>
    </source>
</evidence>
<accession>R9PKU6</accession>
<comment type="caution">
    <text evidence="2">The sequence shown here is derived from an EMBL/GenBank/DDBJ whole genome shotgun (WGS) entry which is preliminary data.</text>
</comment>
<dbReference type="InterPro" id="IPR016181">
    <property type="entry name" value="Acyl_CoA_acyltransferase"/>
</dbReference>
<dbReference type="SUPFAM" id="SSF55729">
    <property type="entry name" value="Acyl-CoA N-acyltransferases (Nat)"/>
    <property type="match status" value="1"/>
</dbReference>
<dbReference type="OrthoDB" id="275336at2"/>
<dbReference type="STRING" id="1331007.AALB_2067"/>
<dbReference type="InterPro" id="IPR000182">
    <property type="entry name" value="GNAT_dom"/>
</dbReference>
<dbReference type="Proteomes" id="UP000014461">
    <property type="component" value="Unassembled WGS sequence"/>
</dbReference>
<evidence type="ECO:0000313" key="2">
    <source>
        <dbReference type="EMBL" id="GAD01987.1"/>
    </source>
</evidence>
<organism evidence="2 3">
    <name type="scientific">Agarivorans albus MKT 106</name>
    <dbReference type="NCBI Taxonomy" id="1331007"/>
    <lineage>
        <taxon>Bacteria</taxon>
        <taxon>Pseudomonadati</taxon>
        <taxon>Pseudomonadota</taxon>
        <taxon>Gammaproteobacteria</taxon>
        <taxon>Alteromonadales</taxon>
        <taxon>Alteromonadaceae</taxon>
        <taxon>Agarivorans</taxon>
    </lineage>
</organism>
<dbReference type="Pfam" id="PF00583">
    <property type="entry name" value="Acetyltransf_1"/>
    <property type="match status" value="1"/>
</dbReference>